<dbReference type="AlphaFoldDB" id="A0A239DE04"/>
<dbReference type="RefSeq" id="WP_010488228.1">
    <property type="nucleotide sequence ID" value="NZ_FZOG01000002.1"/>
</dbReference>
<organism evidence="2 3">
    <name type="scientific">Pseudomonas segetis</name>
    <dbReference type="NCBI Taxonomy" id="298908"/>
    <lineage>
        <taxon>Bacteria</taxon>
        <taxon>Pseudomonadati</taxon>
        <taxon>Pseudomonadota</taxon>
        <taxon>Gammaproteobacteria</taxon>
        <taxon>Pseudomonadales</taxon>
        <taxon>Pseudomonadaceae</taxon>
        <taxon>Pseudomonas</taxon>
    </lineage>
</organism>
<keyword evidence="1" id="KW-0732">Signal</keyword>
<keyword evidence="3" id="KW-1185">Reference proteome</keyword>
<name>A0A239DE04_9PSED</name>
<evidence type="ECO:0000313" key="3">
    <source>
        <dbReference type="Proteomes" id="UP000242915"/>
    </source>
</evidence>
<evidence type="ECO:0000256" key="1">
    <source>
        <dbReference type="SAM" id="SignalP"/>
    </source>
</evidence>
<evidence type="ECO:0008006" key="4">
    <source>
        <dbReference type="Google" id="ProtNLM"/>
    </source>
</evidence>
<dbReference type="Proteomes" id="UP000242915">
    <property type="component" value="Unassembled WGS sequence"/>
</dbReference>
<dbReference type="EMBL" id="FZOG01000002">
    <property type="protein sequence ID" value="SNS30560.1"/>
    <property type="molecule type" value="Genomic_DNA"/>
</dbReference>
<feature type="signal peptide" evidence="1">
    <location>
        <begin position="1"/>
        <end position="24"/>
    </location>
</feature>
<protein>
    <recommendedName>
        <fullName evidence="4">DUF2845 domain-containing protein</fullName>
    </recommendedName>
</protein>
<accession>A0A239DE04</accession>
<gene>
    <name evidence="2" type="ORF">SAMN05216255_2211</name>
</gene>
<sequence>MLKLLCSGLMGLLVYLMALSSAHASMRCSNGIIDEGDLTLVVLEKCGEPNTRQIIPPQTESNGQIKAKSVTVENWVYGPDNGAYKYLKFIDGKLVKIDSGRL</sequence>
<dbReference type="InterPro" id="IPR021268">
    <property type="entry name" value="DUF2845"/>
</dbReference>
<reference evidence="3" key="1">
    <citation type="submission" date="2017-06" db="EMBL/GenBank/DDBJ databases">
        <authorList>
            <person name="Varghese N."/>
            <person name="Submissions S."/>
        </authorList>
    </citation>
    <scope>NUCLEOTIDE SEQUENCE [LARGE SCALE GENOMIC DNA]</scope>
    <source>
        <strain evidence="3">CIP 108523</strain>
    </source>
</reference>
<proteinExistence type="predicted"/>
<evidence type="ECO:0000313" key="2">
    <source>
        <dbReference type="EMBL" id="SNS30560.1"/>
    </source>
</evidence>
<dbReference type="Pfam" id="PF11006">
    <property type="entry name" value="DUF2845"/>
    <property type="match status" value="1"/>
</dbReference>
<feature type="chain" id="PRO_5011292349" description="DUF2845 domain-containing protein" evidence="1">
    <location>
        <begin position="25"/>
        <end position="102"/>
    </location>
</feature>